<sequence length="64" mass="7102">MIAQLIAPMPPCRFAIDGTPRTPRRRFNRWSTANAASEIARLPEANIRTLSAIPRTPYEAAHGT</sequence>
<reference evidence="1 2" key="2">
    <citation type="submission" date="2008-10" db="EMBL/GenBank/DDBJ databases">
        <authorList>
            <person name="Fulton L."/>
            <person name="Clifton S."/>
            <person name="Fulton B."/>
            <person name="Xu J."/>
            <person name="Minx P."/>
            <person name="Pepin K.H."/>
            <person name="Johnson M."/>
            <person name="Thiruvilangam P."/>
            <person name="Bhonagiri V."/>
            <person name="Nash W.E."/>
            <person name="Mardis E.R."/>
            <person name="Wilson R.K."/>
        </authorList>
    </citation>
    <scope>NUCLEOTIDE SEQUENCE [LARGE SCALE GENOMIC DNA]</scope>
    <source>
        <strain evidence="1 2">DSM 13279</strain>
    </source>
</reference>
<gene>
    <name evidence="1" type="ORF">COLSTE_01175</name>
</gene>
<keyword evidence="2" id="KW-1185">Reference proteome</keyword>
<proteinExistence type="predicted"/>
<reference evidence="1 2" key="1">
    <citation type="submission" date="2008-10" db="EMBL/GenBank/DDBJ databases">
        <title>Draft genome sequence of Collinsella stercoris (DSM 13279).</title>
        <authorList>
            <person name="Sudarsanam P."/>
            <person name="Ley R."/>
            <person name="Guruge J."/>
            <person name="Turnbaugh P.J."/>
            <person name="Mahowald M."/>
            <person name="Liep D."/>
            <person name="Gordon J."/>
        </authorList>
    </citation>
    <scope>NUCLEOTIDE SEQUENCE [LARGE SCALE GENOMIC DNA]</scope>
    <source>
        <strain evidence="1 2">DSM 13279</strain>
    </source>
</reference>
<dbReference type="Proteomes" id="UP000003560">
    <property type="component" value="Unassembled WGS sequence"/>
</dbReference>
<protein>
    <submittedName>
        <fullName evidence="1">Uncharacterized protein</fullName>
    </submittedName>
</protein>
<accession>B6GAS5</accession>
<dbReference type="AlphaFoldDB" id="B6GAS5"/>
<name>B6GAS5_9ACTN</name>
<dbReference type="EMBL" id="ABXJ01000068">
    <property type="protein sequence ID" value="EEA90601.1"/>
    <property type="molecule type" value="Genomic_DNA"/>
</dbReference>
<dbReference type="HOGENOM" id="CLU_2859998_0_0_11"/>
<dbReference type="STRING" id="445975.COLSTE_01175"/>
<comment type="caution">
    <text evidence="1">The sequence shown here is derived from an EMBL/GenBank/DDBJ whole genome shotgun (WGS) entry which is preliminary data.</text>
</comment>
<evidence type="ECO:0000313" key="2">
    <source>
        <dbReference type="Proteomes" id="UP000003560"/>
    </source>
</evidence>
<evidence type="ECO:0000313" key="1">
    <source>
        <dbReference type="EMBL" id="EEA90601.1"/>
    </source>
</evidence>
<organism evidence="1 2">
    <name type="scientific">Collinsella stercoris DSM 13279</name>
    <dbReference type="NCBI Taxonomy" id="445975"/>
    <lineage>
        <taxon>Bacteria</taxon>
        <taxon>Bacillati</taxon>
        <taxon>Actinomycetota</taxon>
        <taxon>Coriobacteriia</taxon>
        <taxon>Coriobacteriales</taxon>
        <taxon>Coriobacteriaceae</taxon>
        <taxon>Collinsella</taxon>
    </lineage>
</organism>